<dbReference type="InterPro" id="IPR000182">
    <property type="entry name" value="GNAT_dom"/>
</dbReference>
<evidence type="ECO:0000313" key="3">
    <source>
        <dbReference type="Proteomes" id="UP001158045"/>
    </source>
</evidence>
<evidence type="ECO:0000313" key="2">
    <source>
        <dbReference type="EMBL" id="MDH8677409.1"/>
    </source>
</evidence>
<dbReference type="SUPFAM" id="SSF55729">
    <property type="entry name" value="Acyl-CoA N-acyltransferases (Nat)"/>
    <property type="match status" value="1"/>
</dbReference>
<name>A0ABT6NAH9_9FIRM</name>
<dbReference type="PROSITE" id="PS51186">
    <property type="entry name" value="GNAT"/>
    <property type="match status" value="1"/>
</dbReference>
<comment type="caution">
    <text evidence="2">The sequence shown here is derived from an EMBL/GenBank/DDBJ whole genome shotgun (WGS) entry which is preliminary data.</text>
</comment>
<dbReference type="PRINTS" id="PR01754">
    <property type="entry name" value="SACTRNSFRASE"/>
</dbReference>
<dbReference type="PANTHER" id="PTHR43617:SF38">
    <property type="entry name" value="N-ACETYLTRANSFERASE DOMAIN-CONTAINING PROTEIN"/>
    <property type="match status" value="1"/>
</dbReference>
<dbReference type="Pfam" id="PF00583">
    <property type="entry name" value="Acetyltransf_1"/>
    <property type="match status" value="1"/>
</dbReference>
<sequence>MTNHSLQNIIILPMKADTTSHINSFDSEFTVYGYLDLQINEGTISYKLIKSEPWQKKYEEQEIDVSKYVDSEKRIVFFAYKDGEVVGQIILKENWNKYGFIEDIRIKIQYKGCGIGKALMDKAKEWATEKGLGGLTLETQNINVDACLFYEKCGFIIGGMDHCFYKQFPTVQNEVALYWYWLSDVV</sequence>
<gene>
    <name evidence="2" type="ORF">QE109_04575</name>
</gene>
<dbReference type="RefSeq" id="WP_281093222.1">
    <property type="nucleotide sequence ID" value="NZ_JARYZI010000002.1"/>
</dbReference>
<accession>A0ABT6NAH9</accession>
<protein>
    <submittedName>
        <fullName evidence="2">GNAT family N-acetyltransferase</fullName>
    </submittedName>
</protein>
<dbReference type="EMBL" id="JARYZI010000002">
    <property type="protein sequence ID" value="MDH8677409.1"/>
    <property type="molecule type" value="Genomic_DNA"/>
</dbReference>
<feature type="domain" description="N-acetyltransferase" evidence="1">
    <location>
        <begin position="9"/>
        <end position="184"/>
    </location>
</feature>
<dbReference type="PANTHER" id="PTHR43617">
    <property type="entry name" value="L-AMINO ACID N-ACETYLTRANSFERASE"/>
    <property type="match status" value="1"/>
</dbReference>
<dbReference type="InterPro" id="IPR016181">
    <property type="entry name" value="Acyl_CoA_acyltransferase"/>
</dbReference>
<dbReference type="CDD" id="cd04301">
    <property type="entry name" value="NAT_SF"/>
    <property type="match status" value="1"/>
</dbReference>
<proteinExistence type="predicted"/>
<evidence type="ECO:0000259" key="1">
    <source>
        <dbReference type="PROSITE" id="PS51186"/>
    </source>
</evidence>
<organism evidence="2 3">
    <name type="scientific">Fusibacter bizertensis</name>
    <dbReference type="NCBI Taxonomy" id="1488331"/>
    <lineage>
        <taxon>Bacteria</taxon>
        <taxon>Bacillati</taxon>
        <taxon>Bacillota</taxon>
        <taxon>Clostridia</taxon>
        <taxon>Eubacteriales</taxon>
        <taxon>Eubacteriales Family XII. Incertae Sedis</taxon>
        <taxon>Fusibacter</taxon>
    </lineage>
</organism>
<dbReference type="InterPro" id="IPR008125">
    <property type="entry name" value="Streptothricin_AcTrfase"/>
</dbReference>
<dbReference type="Proteomes" id="UP001158045">
    <property type="component" value="Unassembled WGS sequence"/>
</dbReference>
<dbReference type="Gene3D" id="3.40.630.30">
    <property type="match status" value="1"/>
</dbReference>
<keyword evidence="3" id="KW-1185">Reference proteome</keyword>
<dbReference type="InterPro" id="IPR050276">
    <property type="entry name" value="MshD_Acetyltransferase"/>
</dbReference>
<reference evidence="2 3" key="1">
    <citation type="submission" date="2023-04" db="EMBL/GenBank/DDBJ databases">
        <title>Fusibacter bizertensis strain WBS, isolated from littoral bottom sediments of the Arctic seas - biochemical and genomic analysis.</title>
        <authorList>
            <person name="Brioukhanov A.L."/>
        </authorList>
    </citation>
    <scope>NUCLEOTIDE SEQUENCE [LARGE SCALE GENOMIC DNA]</scope>
    <source>
        <strain evidence="2 3">WBS</strain>
    </source>
</reference>